<dbReference type="AlphaFoldDB" id="A0AAD4IXB4"/>
<gene>
    <name evidence="2" type="ORF">C2S53_015421</name>
</gene>
<name>A0AAD4IXB4_PERFH</name>
<sequence length="205" mass="22770">MAEPKDISTILEMIKQMFEKMMGTPFSTSTPAGTSSLTPSTTSTPVVTATMGVTSEELKSESDKPSSLPRSTKLCLFNYVFTLVTDLKVELDERNMDNQNPFSPKMLCSLSNFCPRSEIQLTESPLILRGTVKALTIASSNERYCQLSRPNAEGKFSKHDKASIAPALEEKAPKFYPPEDIKEPLSDERKPKPTNSNQGLFPRHF</sequence>
<reference evidence="2 3" key="1">
    <citation type="journal article" date="2021" name="Nat. Commun.">
        <title>Incipient diploidization of the medicinal plant Perilla within 10,000 years.</title>
        <authorList>
            <person name="Zhang Y."/>
            <person name="Shen Q."/>
            <person name="Leng L."/>
            <person name="Zhang D."/>
            <person name="Chen S."/>
            <person name="Shi Y."/>
            <person name="Ning Z."/>
            <person name="Chen S."/>
        </authorList>
    </citation>
    <scope>NUCLEOTIDE SEQUENCE [LARGE SCALE GENOMIC DNA]</scope>
    <source>
        <strain evidence="3">cv. PC099</strain>
    </source>
</reference>
<comment type="caution">
    <text evidence="2">The sequence shown here is derived from an EMBL/GenBank/DDBJ whole genome shotgun (WGS) entry which is preliminary data.</text>
</comment>
<evidence type="ECO:0000313" key="3">
    <source>
        <dbReference type="Proteomes" id="UP001190926"/>
    </source>
</evidence>
<organism evidence="2 3">
    <name type="scientific">Perilla frutescens var. hirtella</name>
    <name type="common">Perilla citriodora</name>
    <name type="synonym">Perilla setoyensis</name>
    <dbReference type="NCBI Taxonomy" id="608512"/>
    <lineage>
        <taxon>Eukaryota</taxon>
        <taxon>Viridiplantae</taxon>
        <taxon>Streptophyta</taxon>
        <taxon>Embryophyta</taxon>
        <taxon>Tracheophyta</taxon>
        <taxon>Spermatophyta</taxon>
        <taxon>Magnoliopsida</taxon>
        <taxon>eudicotyledons</taxon>
        <taxon>Gunneridae</taxon>
        <taxon>Pentapetalae</taxon>
        <taxon>asterids</taxon>
        <taxon>lamiids</taxon>
        <taxon>Lamiales</taxon>
        <taxon>Lamiaceae</taxon>
        <taxon>Nepetoideae</taxon>
        <taxon>Elsholtzieae</taxon>
        <taxon>Perilla</taxon>
    </lineage>
</organism>
<dbReference type="EMBL" id="SDAM02001101">
    <property type="protein sequence ID" value="KAH6823009.1"/>
    <property type="molecule type" value="Genomic_DNA"/>
</dbReference>
<evidence type="ECO:0000313" key="2">
    <source>
        <dbReference type="EMBL" id="KAH6823009.1"/>
    </source>
</evidence>
<feature type="compositionally biased region" description="Basic and acidic residues" evidence="1">
    <location>
        <begin position="155"/>
        <end position="191"/>
    </location>
</feature>
<accession>A0AAD4IXB4</accession>
<dbReference type="Proteomes" id="UP001190926">
    <property type="component" value="Unassembled WGS sequence"/>
</dbReference>
<feature type="compositionally biased region" description="Low complexity" evidence="1">
    <location>
        <begin position="27"/>
        <end position="45"/>
    </location>
</feature>
<keyword evidence="3" id="KW-1185">Reference proteome</keyword>
<evidence type="ECO:0000256" key="1">
    <source>
        <dbReference type="SAM" id="MobiDB-lite"/>
    </source>
</evidence>
<proteinExistence type="predicted"/>
<feature type="region of interest" description="Disordered" evidence="1">
    <location>
        <begin position="152"/>
        <end position="205"/>
    </location>
</feature>
<feature type="region of interest" description="Disordered" evidence="1">
    <location>
        <begin position="24"/>
        <end position="45"/>
    </location>
</feature>
<protein>
    <submittedName>
        <fullName evidence="2">Uncharacterized protein</fullName>
    </submittedName>
</protein>